<name>A0AA35YLX9_LACSI</name>
<proteinExistence type="predicted"/>
<sequence>MSCSIPAIAAALVVQKQGWIDPLSKYHGFGSENTLLLYSGKQCLSRYVLPSFQDHGGVSHKVKPQEAPTAFQDVKVVGLADVEGRINVIVNNGQVLRCTFRRYPSSLLANDCITATVEGLEVNLYNHFVGLLWGNDDSAMAEGLVALVLTVAQKFLKDGDKVEGVKHIGPAKMVFYFTGETNILYTFGGHAVTVVC</sequence>
<accession>A0AA35YLX9</accession>
<keyword evidence="3" id="KW-1185">Reference proteome</keyword>
<evidence type="ECO:0000259" key="1">
    <source>
        <dbReference type="Pfam" id="PF12859"/>
    </source>
</evidence>
<gene>
    <name evidence="2" type="ORF">LSALG_LOCUS16409</name>
</gene>
<evidence type="ECO:0000313" key="3">
    <source>
        <dbReference type="Proteomes" id="UP001177003"/>
    </source>
</evidence>
<evidence type="ECO:0000313" key="2">
    <source>
        <dbReference type="EMBL" id="CAI9276435.1"/>
    </source>
</evidence>
<dbReference type="AlphaFoldDB" id="A0AA35YLX9"/>
<feature type="domain" description="Anaphase-promoting complex subunit 1 N-terminal" evidence="1">
    <location>
        <begin position="32"/>
        <end position="133"/>
    </location>
</feature>
<dbReference type="Pfam" id="PF12859">
    <property type="entry name" value="ANAPC1"/>
    <property type="match status" value="1"/>
</dbReference>
<dbReference type="InterPro" id="IPR049255">
    <property type="entry name" value="Apc1_N"/>
</dbReference>
<protein>
    <recommendedName>
        <fullName evidence="1">Anaphase-promoting complex subunit 1 N-terminal domain-containing protein</fullName>
    </recommendedName>
</protein>
<dbReference type="EMBL" id="OX465079">
    <property type="protein sequence ID" value="CAI9276435.1"/>
    <property type="molecule type" value="Genomic_DNA"/>
</dbReference>
<reference evidence="2" key="1">
    <citation type="submission" date="2023-04" db="EMBL/GenBank/DDBJ databases">
        <authorList>
            <person name="Vijverberg K."/>
            <person name="Xiong W."/>
            <person name="Schranz E."/>
        </authorList>
    </citation>
    <scope>NUCLEOTIDE SEQUENCE</scope>
</reference>
<organism evidence="2 3">
    <name type="scientific">Lactuca saligna</name>
    <name type="common">Willowleaf lettuce</name>
    <dbReference type="NCBI Taxonomy" id="75948"/>
    <lineage>
        <taxon>Eukaryota</taxon>
        <taxon>Viridiplantae</taxon>
        <taxon>Streptophyta</taxon>
        <taxon>Embryophyta</taxon>
        <taxon>Tracheophyta</taxon>
        <taxon>Spermatophyta</taxon>
        <taxon>Magnoliopsida</taxon>
        <taxon>eudicotyledons</taxon>
        <taxon>Gunneridae</taxon>
        <taxon>Pentapetalae</taxon>
        <taxon>asterids</taxon>
        <taxon>campanulids</taxon>
        <taxon>Asterales</taxon>
        <taxon>Asteraceae</taxon>
        <taxon>Cichorioideae</taxon>
        <taxon>Cichorieae</taxon>
        <taxon>Lactucinae</taxon>
        <taxon>Lactuca</taxon>
    </lineage>
</organism>
<dbReference type="Proteomes" id="UP001177003">
    <property type="component" value="Chromosome 3"/>
</dbReference>